<keyword evidence="3" id="KW-1185">Reference proteome</keyword>
<proteinExistence type="predicted"/>
<dbReference type="Proteomes" id="UP000266723">
    <property type="component" value="Unassembled WGS sequence"/>
</dbReference>
<reference evidence="2 3" key="1">
    <citation type="journal article" date="2020" name="BMC Genomics">
        <title>Intraspecific diversification of the crop wild relative Brassica cretica Lam. using demographic model selection.</title>
        <authorList>
            <person name="Kioukis A."/>
            <person name="Michalopoulou V.A."/>
            <person name="Briers L."/>
            <person name="Pirintsos S."/>
            <person name="Studholme D.J."/>
            <person name="Pavlidis P."/>
            <person name="Sarris P.F."/>
        </authorList>
    </citation>
    <scope>NUCLEOTIDE SEQUENCE [LARGE SCALE GENOMIC DNA]</scope>
    <source>
        <strain evidence="3">cv. PFS-1207/04</strain>
    </source>
</reference>
<gene>
    <name evidence="2" type="ORF">DY000_02031584</name>
</gene>
<evidence type="ECO:0000313" key="3">
    <source>
        <dbReference type="Proteomes" id="UP000266723"/>
    </source>
</evidence>
<dbReference type="EMBL" id="QGKV02000649">
    <property type="protein sequence ID" value="KAF3582243.1"/>
    <property type="molecule type" value="Genomic_DNA"/>
</dbReference>
<feature type="region of interest" description="Disordered" evidence="1">
    <location>
        <begin position="272"/>
        <end position="305"/>
    </location>
</feature>
<evidence type="ECO:0000256" key="1">
    <source>
        <dbReference type="SAM" id="MobiDB-lite"/>
    </source>
</evidence>
<name>A0ABQ7DW03_BRACR</name>
<feature type="region of interest" description="Disordered" evidence="1">
    <location>
        <begin position="168"/>
        <end position="217"/>
    </location>
</feature>
<comment type="caution">
    <text evidence="2">The sequence shown here is derived from an EMBL/GenBank/DDBJ whole genome shotgun (WGS) entry which is preliminary data.</text>
</comment>
<evidence type="ECO:0000313" key="2">
    <source>
        <dbReference type="EMBL" id="KAF3582243.1"/>
    </source>
</evidence>
<accession>A0ABQ7DW03</accession>
<protein>
    <submittedName>
        <fullName evidence="2">Uncharacterized protein</fullName>
    </submittedName>
</protein>
<organism evidence="2 3">
    <name type="scientific">Brassica cretica</name>
    <name type="common">Mustard</name>
    <dbReference type="NCBI Taxonomy" id="69181"/>
    <lineage>
        <taxon>Eukaryota</taxon>
        <taxon>Viridiplantae</taxon>
        <taxon>Streptophyta</taxon>
        <taxon>Embryophyta</taxon>
        <taxon>Tracheophyta</taxon>
        <taxon>Spermatophyta</taxon>
        <taxon>Magnoliopsida</taxon>
        <taxon>eudicotyledons</taxon>
        <taxon>Gunneridae</taxon>
        <taxon>Pentapetalae</taxon>
        <taxon>rosids</taxon>
        <taxon>malvids</taxon>
        <taxon>Brassicales</taxon>
        <taxon>Brassicaceae</taxon>
        <taxon>Brassiceae</taxon>
        <taxon>Brassica</taxon>
    </lineage>
</organism>
<sequence length="305" mass="31910">MDSPVSRSDSSSEPGEGSDCDLMAPLPLFCAYAAPPLVGPASSVSEDELAEWRNRYSFPSSVILRVPTAEARASSYIPGEIAVYKAFFDSGLRGTIPALIVGLSGTHPAPIEGERAVLRARQLPLDHRQVNFLVSETVLRRSSLWRDISGGVTNDHCTAYQEAAKVMPAKKGSSSRNASGDEVMITGSRRSTVVTLEPSPSLPGKRPKSGGVTTRSAHQSANMARSAESLAVALSNLNSNVFPQDGIVLPIGDPSEVVQVLQGGLLRVNSTTCPPVSPGGGRGPEAPGVRREGSACGPGVRGPRS</sequence>